<reference evidence="1 2" key="1">
    <citation type="submission" date="2020-08" db="EMBL/GenBank/DDBJ databases">
        <title>Sequencing the genomes of 1000 actinobacteria strains.</title>
        <authorList>
            <person name="Klenk H.-P."/>
        </authorList>
    </citation>
    <scope>NUCLEOTIDE SEQUENCE [LARGE SCALE GENOMIC DNA]</scope>
    <source>
        <strain evidence="1 2">DSM 43768</strain>
    </source>
</reference>
<name>A0A7X0P581_9ACTN</name>
<dbReference type="InterPro" id="IPR045441">
    <property type="entry name" value="DUF6506"/>
</dbReference>
<dbReference type="Pfam" id="PF20116">
    <property type="entry name" value="DUF6506"/>
    <property type="match status" value="2"/>
</dbReference>
<proteinExistence type="predicted"/>
<evidence type="ECO:0000313" key="1">
    <source>
        <dbReference type="EMBL" id="MBB6555515.1"/>
    </source>
</evidence>
<evidence type="ECO:0000313" key="2">
    <source>
        <dbReference type="Proteomes" id="UP000565579"/>
    </source>
</evidence>
<dbReference type="RefSeq" id="WP_185110095.1">
    <property type="nucleotide sequence ID" value="NZ_BAAAXY010000006.1"/>
</dbReference>
<dbReference type="EMBL" id="JACHMI010000001">
    <property type="protein sequence ID" value="MBB6555515.1"/>
    <property type="molecule type" value="Genomic_DNA"/>
</dbReference>
<accession>A0A7X0P581</accession>
<organism evidence="1 2">
    <name type="scientific">Nonomuraea rubra</name>
    <dbReference type="NCBI Taxonomy" id="46180"/>
    <lineage>
        <taxon>Bacteria</taxon>
        <taxon>Bacillati</taxon>
        <taxon>Actinomycetota</taxon>
        <taxon>Actinomycetes</taxon>
        <taxon>Streptosporangiales</taxon>
        <taxon>Streptosporangiaceae</taxon>
        <taxon>Nonomuraea</taxon>
    </lineage>
</organism>
<comment type="caution">
    <text evidence="1">The sequence shown here is derived from an EMBL/GenBank/DDBJ whole genome shotgun (WGS) entry which is preliminary data.</text>
</comment>
<dbReference type="Proteomes" id="UP000565579">
    <property type="component" value="Unassembled WGS sequence"/>
</dbReference>
<protein>
    <submittedName>
        <fullName evidence="1">Uncharacterized protein</fullName>
    </submittedName>
</protein>
<sequence length="199" mass="20810">MTKNRVIIYEESGADPRADVLAVGNHHGRTRVRALAEPAQLEPLVAELVGEGVDRIELCGAFGAVWHARARRAASGRAEVGAIYYGFESLTGVASYKQRFEAGEVLSEAFLIVHEGADPGKDRVVRERDGGGRTTLVAVPDETSAAEVAARLAAELQLIELYGGPGPESAAPVIEAVDAAVPVGVTAWAAAFPAGRGRG</sequence>
<gene>
    <name evidence="1" type="ORF">HD593_010310</name>
</gene>
<dbReference type="AlphaFoldDB" id="A0A7X0P581"/>
<keyword evidence="2" id="KW-1185">Reference proteome</keyword>